<dbReference type="RefSeq" id="WP_219763352.1">
    <property type="nucleotide sequence ID" value="NZ_JAHYBZ010000004.1"/>
</dbReference>
<evidence type="ECO:0000313" key="6">
    <source>
        <dbReference type="EMBL" id="MBW6398743.1"/>
    </source>
</evidence>
<reference evidence="6 7" key="1">
    <citation type="submission" date="2021-07" db="EMBL/GenBank/DDBJ databases">
        <authorList>
            <person name="So Y."/>
        </authorList>
    </citation>
    <scope>NUCLEOTIDE SEQUENCE [LARGE SCALE GENOMIC DNA]</scope>
    <source>
        <strain evidence="6 7">HJA6</strain>
    </source>
</reference>
<feature type="domain" description="Major facilitator superfamily (MFS) profile" evidence="5">
    <location>
        <begin position="8"/>
        <end position="162"/>
    </location>
</feature>
<dbReference type="SUPFAM" id="SSF103473">
    <property type="entry name" value="MFS general substrate transporter"/>
    <property type="match status" value="1"/>
</dbReference>
<keyword evidence="7" id="KW-1185">Reference proteome</keyword>
<evidence type="ECO:0000256" key="1">
    <source>
        <dbReference type="ARBA" id="ARBA00022692"/>
    </source>
</evidence>
<feature type="transmembrane region" description="Helical" evidence="4">
    <location>
        <begin position="7"/>
        <end position="33"/>
    </location>
</feature>
<name>A0ABS7A8W1_9PROT</name>
<dbReference type="InterPro" id="IPR020846">
    <property type="entry name" value="MFS_dom"/>
</dbReference>
<keyword evidence="1 4" id="KW-0812">Transmembrane</keyword>
<protein>
    <submittedName>
        <fullName evidence="6">MFS transporter</fullName>
    </submittedName>
</protein>
<evidence type="ECO:0000313" key="7">
    <source>
        <dbReference type="Proteomes" id="UP001196565"/>
    </source>
</evidence>
<organism evidence="6 7">
    <name type="scientific">Roseomonas alba</name>
    <dbReference type="NCBI Taxonomy" id="2846776"/>
    <lineage>
        <taxon>Bacteria</taxon>
        <taxon>Pseudomonadati</taxon>
        <taxon>Pseudomonadota</taxon>
        <taxon>Alphaproteobacteria</taxon>
        <taxon>Acetobacterales</taxon>
        <taxon>Roseomonadaceae</taxon>
        <taxon>Roseomonas</taxon>
    </lineage>
</organism>
<dbReference type="Pfam" id="PF07690">
    <property type="entry name" value="MFS_1"/>
    <property type="match status" value="1"/>
</dbReference>
<evidence type="ECO:0000259" key="5">
    <source>
        <dbReference type="PROSITE" id="PS50850"/>
    </source>
</evidence>
<dbReference type="EMBL" id="JAHYBZ010000004">
    <property type="protein sequence ID" value="MBW6398743.1"/>
    <property type="molecule type" value="Genomic_DNA"/>
</dbReference>
<keyword evidence="2 4" id="KW-1133">Transmembrane helix</keyword>
<proteinExistence type="predicted"/>
<dbReference type="Gene3D" id="1.20.1250.20">
    <property type="entry name" value="MFS general substrate transporter like domains"/>
    <property type="match status" value="1"/>
</dbReference>
<dbReference type="Proteomes" id="UP001196565">
    <property type="component" value="Unassembled WGS sequence"/>
</dbReference>
<feature type="transmembrane region" description="Helical" evidence="4">
    <location>
        <begin position="100"/>
        <end position="120"/>
    </location>
</feature>
<accession>A0ABS7A8W1</accession>
<dbReference type="PROSITE" id="PS50850">
    <property type="entry name" value="MFS"/>
    <property type="match status" value="1"/>
</dbReference>
<feature type="transmembrane region" description="Helical" evidence="4">
    <location>
        <begin position="77"/>
        <end position="94"/>
    </location>
</feature>
<keyword evidence="3 4" id="KW-0472">Membrane</keyword>
<sequence>MAPAARLTVLFAASGHFLHHVLTGVFLTLAVILERVWDRPYAEIITLWTVGAMLIGLGAPAAGWLADRFGHARMMAVFYLGIGASAVGAGLVNGPAGMGVALGAIGLFGAIYHPVALAWATMAVPAAVRGRVMGWIGIAGSIGVALAAVIAGGLAELAGARR</sequence>
<evidence type="ECO:0000256" key="4">
    <source>
        <dbReference type="SAM" id="Phobius"/>
    </source>
</evidence>
<gene>
    <name evidence="6" type="ORF">KPL78_12840</name>
</gene>
<evidence type="ECO:0000256" key="2">
    <source>
        <dbReference type="ARBA" id="ARBA00022989"/>
    </source>
</evidence>
<comment type="caution">
    <text evidence="6">The sequence shown here is derived from an EMBL/GenBank/DDBJ whole genome shotgun (WGS) entry which is preliminary data.</text>
</comment>
<evidence type="ECO:0000256" key="3">
    <source>
        <dbReference type="ARBA" id="ARBA00023136"/>
    </source>
</evidence>
<feature type="transmembrane region" description="Helical" evidence="4">
    <location>
        <begin position="132"/>
        <end position="155"/>
    </location>
</feature>
<dbReference type="InterPro" id="IPR011701">
    <property type="entry name" value="MFS"/>
</dbReference>
<dbReference type="InterPro" id="IPR036259">
    <property type="entry name" value="MFS_trans_sf"/>
</dbReference>
<feature type="transmembrane region" description="Helical" evidence="4">
    <location>
        <begin position="45"/>
        <end position="65"/>
    </location>
</feature>